<dbReference type="Pfam" id="PF12796">
    <property type="entry name" value="Ank_2"/>
    <property type="match status" value="1"/>
</dbReference>
<dbReference type="AlphaFoldDB" id="A0AA88SYC5"/>
<dbReference type="Proteomes" id="UP001187415">
    <property type="component" value="Unassembled WGS sequence"/>
</dbReference>
<dbReference type="PANTHER" id="PTHR24127:SF1">
    <property type="entry name" value="ANKYRIN REPEAT AND EF-HAND DOMAIN-CONTAINING PROTEIN 1"/>
    <property type="match status" value="1"/>
</dbReference>
<dbReference type="Gene3D" id="1.25.40.20">
    <property type="entry name" value="Ankyrin repeat-containing domain"/>
    <property type="match status" value="1"/>
</dbReference>
<feature type="compositionally biased region" description="Basic and acidic residues" evidence="2">
    <location>
        <begin position="208"/>
        <end position="220"/>
    </location>
</feature>
<evidence type="ECO:0000256" key="1">
    <source>
        <dbReference type="PROSITE-ProRule" id="PRU00023"/>
    </source>
</evidence>
<keyword evidence="4" id="KW-1185">Reference proteome</keyword>
<keyword evidence="1" id="KW-0040">ANK repeat</keyword>
<dbReference type="SUPFAM" id="SSF48403">
    <property type="entry name" value="Ankyrin repeat"/>
    <property type="match status" value="1"/>
</dbReference>
<dbReference type="PROSITE" id="PS50088">
    <property type="entry name" value="ANK_REPEAT"/>
    <property type="match status" value="3"/>
</dbReference>
<protein>
    <submittedName>
        <fullName evidence="3">Uncharacterized protein</fullName>
    </submittedName>
</protein>
<dbReference type="InterPro" id="IPR002110">
    <property type="entry name" value="Ankyrin_rpt"/>
</dbReference>
<comment type="caution">
    <text evidence="3">The sequence shown here is derived from an EMBL/GenBank/DDBJ whole genome shotgun (WGS) entry which is preliminary data.</text>
</comment>
<reference evidence="3" key="1">
    <citation type="submission" date="2023-07" db="EMBL/GenBank/DDBJ databases">
        <title>Chromosome-level Genome Assembly of Striped Snakehead (Channa striata).</title>
        <authorList>
            <person name="Liu H."/>
        </authorList>
    </citation>
    <scope>NUCLEOTIDE SEQUENCE</scope>
    <source>
        <strain evidence="3">Gz</strain>
        <tissue evidence="3">Muscle</tissue>
    </source>
</reference>
<dbReference type="InterPro" id="IPR036770">
    <property type="entry name" value="Ankyrin_rpt-contain_sf"/>
</dbReference>
<organism evidence="3 4">
    <name type="scientific">Channa striata</name>
    <name type="common">Snakehead murrel</name>
    <name type="synonym">Ophicephalus striatus</name>
    <dbReference type="NCBI Taxonomy" id="64152"/>
    <lineage>
        <taxon>Eukaryota</taxon>
        <taxon>Metazoa</taxon>
        <taxon>Chordata</taxon>
        <taxon>Craniata</taxon>
        <taxon>Vertebrata</taxon>
        <taxon>Euteleostomi</taxon>
        <taxon>Actinopterygii</taxon>
        <taxon>Neopterygii</taxon>
        <taxon>Teleostei</taxon>
        <taxon>Neoteleostei</taxon>
        <taxon>Acanthomorphata</taxon>
        <taxon>Anabantaria</taxon>
        <taxon>Anabantiformes</taxon>
        <taxon>Channoidei</taxon>
        <taxon>Channidae</taxon>
        <taxon>Channa</taxon>
    </lineage>
</organism>
<dbReference type="EMBL" id="JAUPFM010000003">
    <property type="protein sequence ID" value="KAK2856538.1"/>
    <property type="molecule type" value="Genomic_DNA"/>
</dbReference>
<dbReference type="SMART" id="SM00248">
    <property type="entry name" value="ANK"/>
    <property type="match status" value="4"/>
</dbReference>
<dbReference type="Pfam" id="PF13637">
    <property type="entry name" value="Ank_4"/>
    <property type="match status" value="1"/>
</dbReference>
<sequence>MFMIEKYNNYSDIRRFDHNNPPKHPLMDDSKWYMEKPDKVHVNINQCVEIGDMESLKLAFSQGVPVDVQDPFFKTPLMTACTSGNYEVAQYLLSCKADVNMCDQFFWTPLHHAAFAGQLDIVKLLVEAGAIIDSPGLCKDTPLMRAIESSRPSCVDFLIKAGANVSAQNKTGENCLDIATAFADPRIIDLVKEKMDSLPKKKVAANGKADKAQKPKEKNVAPESVGPAETSTATAGKTPQEYSNSIILQNARITTGNTSLVDITFVPKTSQVWGKPATTSQLMGKTARQKQLLSLEVDFDDFMTPFSQNIQRTTLGLA</sequence>
<dbReference type="PANTHER" id="PTHR24127">
    <property type="entry name" value="ANKYRIN REPEAT AND EF-HAND DOMAIN-CONTAINING PROTEIN 1"/>
    <property type="match status" value="1"/>
</dbReference>
<feature type="region of interest" description="Disordered" evidence="2">
    <location>
        <begin position="201"/>
        <end position="238"/>
    </location>
</feature>
<dbReference type="PROSITE" id="PS50297">
    <property type="entry name" value="ANK_REP_REGION"/>
    <property type="match status" value="2"/>
</dbReference>
<gene>
    <name evidence="3" type="ORF">Q5P01_005273</name>
</gene>
<evidence type="ECO:0000313" key="4">
    <source>
        <dbReference type="Proteomes" id="UP001187415"/>
    </source>
</evidence>
<evidence type="ECO:0000256" key="2">
    <source>
        <dbReference type="SAM" id="MobiDB-lite"/>
    </source>
</evidence>
<evidence type="ECO:0000313" key="3">
    <source>
        <dbReference type="EMBL" id="KAK2856538.1"/>
    </source>
</evidence>
<proteinExistence type="predicted"/>
<feature type="repeat" description="ANK" evidence="1">
    <location>
        <begin position="72"/>
        <end position="104"/>
    </location>
</feature>
<feature type="repeat" description="ANK" evidence="1">
    <location>
        <begin position="138"/>
        <end position="170"/>
    </location>
</feature>
<name>A0AA88SYC5_CHASR</name>
<dbReference type="InterPro" id="IPR052801">
    <property type="entry name" value="Ankyrin-EF-hand"/>
</dbReference>
<feature type="repeat" description="ANK" evidence="1">
    <location>
        <begin position="108"/>
        <end position="137"/>
    </location>
</feature>
<accession>A0AA88SYC5</accession>
<feature type="compositionally biased region" description="Polar residues" evidence="2">
    <location>
        <begin position="229"/>
        <end position="238"/>
    </location>
</feature>